<dbReference type="Gene3D" id="4.10.240.10">
    <property type="entry name" value="Zn(2)-C6 fungal-type DNA-binding domain"/>
    <property type="match status" value="1"/>
</dbReference>
<dbReference type="PROSITE" id="PS00463">
    <property type="entry name" value="ZN2_CY6_FUNGAL_1"/>
    <property type="match status" value="1"/>
</dbReference>
<dbReference type="Gene3D" id="2.30.30.30">
    <property type="match status" value="1"/>
</dbReference>
<keyword evidence="10" id="KW-0539">Nucleus</keyword>
<dbReference type="PANTHER" id="PTHR47338:SF10">
    <property type="entry name" value="TRANSCRIPTION FACTOR DOMAIN-CONTAINING PROTEIN-RELATED"/>
    <property type="match status" value="1"/>
</dbReference>
<evidence type="ECO:0000256" key="3">
    <source>
        <dbReference type="ARBA" id="ARBA00005636"/>
    </source>
</evidence>
<dbReference type="GO" id="GO:0003735">
    <property type="term" value="F:structural constituent of ribosome"/>
    <property type="evidence" value="ECO:0007669"/>
    <property type="project" value="InterPro"/>
</dbReference>
<dbReference type="PANTHER" id="PTHR47338">
    <property type="entry name" value="ZN(II)2CYS6 TRANSCRIPTION FACTOR (EUROFUNG)-RELATED"/>
    <property type="match status" value="1"/>
</dbReference>
<evidence type="ECO:0000313" key="18">
    <source>
        <dbReference type="Proteomes" id="UP000509510"/>
    </source>
</evidence>
<feature type="coiled-coil region" evidence="14">
    <location>
        <begin position="254"/>
        <end position="294"/>
    </location>
</feature>
<protein>
    <recommendedName>
        <fullName evidence="13">Large ribosomal subunit protein uL2m</fullName>
    </recommendedName>
</protein>
<feature type="compositionally biased region" description="Polar residues" evidence="15">
    <location>
        <begin position="1086"/>
        <end position="1136"/>
    </location>
</feature>
<dbReference type="EMBL" id="CP055899">
    <property type="protein sequence ID" value="QKX55799.1"/>
    <property type="molecule type" value="Genomic_DNA"/>
</dbReference>
<sequence length="1296" mass="144642">MLQTRLLSRTLQQLPYRCASPLAVRFYATAVQETEKAPESSSYDPDAFAPPPPRGEVGVHVRRYKPRTPGVRHLRRPINDHLWKGRPVHKLTFPKRGQAKGGRNHTGRITVRHRGGGHKRRIRMIDFARADPGPHAVERIEHDPGRTAHIALLRSKETRKLSYVLAADGLRAGDVIQSYMAGIPQDLWDSMGGVIDPGVLAARTAWRGNCLPLHMIPVGTLVFNVGMRPGKGGQLCRSAGTFATIIAKGTEQQKNEERKQQLEAEAGIEKVEQKRLTQREKQKAERNAEHVTIRLQSGEVRLIHKDCCATVGVASNPNYQYTQIGKAGRARWLGIRPTVRGVAMNAMDHPHGGGRGKSKGNVDPKSPWGIPTKSGYKTRPKRKVNKNVVVPRVRNQDKSQSPVVSPEIRRQPQTDFDLQMTERDFGHSQMSLYCELETSCMYSGVQLATPVYHSPPLHSEDRLLNTLWPIMSSQEQESFNDFSGQPMSLDISEPHAASTNDDDNNYVPRPKRMACVVCRKRKLKCDGKKPSCGTCARVGHNCAYDEVRKKSGPKRGYVKQLEARLAQVETLIKSQESDSQPTSRHSQPPTIANPGISDFSSISNTSPFQQLPDGLGSQSFSGNFLSNDPNLSTDSSWEIISLGLEEPLPTKEVVDDLTSIYFDRVYPASPMMHRPRYYAAMDLAPNMRPPVCLRYSMWALAASITPKYSFLEEHLYARARKYIQLDEMKGHGEHMVTIAHCQAWLLISLYEFKQMLFPRAWVSVGRGARLASMMCLNRLDGVGLDVKHCIPPPRDWIEREERRRTFWIAFCHDRYASIGTGWPMMFDERDILTNLPASDDAFLTGKAEVAPTMKDVLAGDIANLSPLGSVALMSCIFGLNLTHLHRPDSQDRENDVNGEFWKRHRAYDNILLNISLSLPNSLRLPRGIKNPNIIFANMSIHTSTICLHQAAIFKAEKNKLQNQIAAESKRRCIIAADQVASIMRMISHTDLSTMNPFCAFCLYVAARVFVQYLKSRPDDQAVKSSLHFLLTALNALKQFSSLTESFLIQLDVDLAGTEFASMTTSKMGRKPTEQNDISDCVHIARLNSSPENARETSNTNSPDSRVSNNFGSLPNRQRGPNPSHQGSTNNSVNANPSPGFDDLHAWPTSEMNISLANDNTNSSSEKASPATMNSSSNTAITPPSVDRPLSNTQPPNGSNNTKDMATPDPLNHDFNNMYNNMDFSKSVLFDATTLNSELDPTGMENPFALNAGWSHPIEQPTGLEDPSLEMTDDMDPFSNRQFEQMLEGMGWNGWPQ</sequence>
<dbReference type="FunFam" id="4.10.950.10:FF:000001">
    <property type="entry name" value="50S ribosomal protein L2"/>
    <property type="match status" value="1"/>
</dbReference>
<dbReference type="SUPFAM" id="SSF50249">
    <property type="entry name" value="Nucleic acid-binding proteins"/>
    <property type="match status" value="1"/>
</dbReference>
<evidence type="ECO:0000256" key="10">
    <source>
        <dbReference type="ARBA" id="ARBA00023242"/>
    </source>
</evidence>
<feature type="region of interest" description="Disordered" evidence="15">
    <location>
        <begin position="1086"/>
        <end position="1212"/>
    </location>
</feature>
<feature type="compositionally biased region" description="Basic residues" evidence="15">
    <location>
        <begin position="376"/>
        <end position="385"/>
    </location>
</feature>
<dbReference type="Gene3D" id="2.40.50.140">
    <property type="entry name" value="Nucleic acid-binding proteins"/>
    <property type="match status" value="1"/>
</dbReference>
<comment type="similarity">
    <text evidence="3">Belongs to the universal ribosomal protein uL2 family.</text>
</comment>
<dbReference type="InterPro" id="IPR012340">
    <property type="entry name" value="NA-bd_OB-fold"/>
</dbReference>
<evidence type="ECO:0000313" key="17">
    <source>
        <dbReference type="EMBL" id="QKX55799.1"/>
    </source>
</evidence>
<dbReference type="Pfam" id="PF00172">
    <property type="entry name" value="Zn_clus"/>
    <property type="match status" value="1"/>
</dbReference>
<comment type="subcellular location">
    <subcellularLocation>
        <location evidence="2">Mitochondrion</location>
    </subcellularLocation>
    <subcellularLocation>
        <location evidence="1">Nucleus</location>
    </subcellularLocation>
</comment>
<dbReference type="KEGG" id="trg:TRUGW13939_02897"/>
<feature type="region of interest" description="Disordered" evidence="15">
    <location>
        <begin position="572"/>
        <end position="603"/>
    </location>
</feature>
<feature type="domain" description="Zn(2)-C6 fungal-type" evidence="16">
    <location>
        <begin position="514"/>
        <end position="544"/>
    </location>
</feature>
<dbReference type="GO" id="GO:0006412">
    <property type="term" value="P:translation"/>
    <property type="evidence" value="ECO:0007669"/>
    <property type="project" value="InterPro"/>
</dbReference>
<dbReference type="SMART" id="SM00066">
    <property type="entry name" value="GAL4"/>
    <property type="match status" value="1"/>
</dbReference>
<proteinExistence type="inferred from homology"/>
<organism evidence="17 18">
    <name type="scientific">Talaromyces rugulosus</name>
    <name type="common">Penicillium rugulosum</name>
    <dbReference type="NCBI Taxonomy" id="121627"/>
    <lineage>
        <taxon>Eukaryota</taxon>
        <taxon>Fungi</taxon>
        <taxon>Dikarya</taxon>
        <taxon>Ascomycota</taxon>
        <taxon>Pezizomycotina</taxon>
        <taxon>Eurotiomycetes</taxon>
        <taxon>Eurotiomycetidae</taxon>
        <taxon>Eurotiales</taxon>
        <taxon>Trichocomaceae</taxon>
        <taxon>Talaromyces</taxon>
        <taxon>Talaromyces sect. Islandici</taxon>
    </lineage>
</organism>
<comment type="function">
    <text evidence="12">Component of the mitochondrial ribosome (mitoribosome), a dedicated translation machinery responsible for the synthesis of mitochondrial genome-encoded proteins, including at least some of the essential transmembrane subunits of the mitochondrial respiratory chain. The mitoribosomes are attached to the mitochondrial inner membrane and translation products are cotranslationally integrated into the membrane.</text>
</comment>
<dbReference type="Pfam" id="PF03947">
    <property type="entry name" value="Ribosomal_L2_C"/>
    <property type="match status" value="1"/>
</dbReference>
<keyword evidence="6" id="KW-0805">Transcription regulation</keyword>
<dbReference type="InterPro" id="IPR050815">
    <property type="entry name" value="TF_fung"/>
</dbReference>
<dbReference type="InterPro" id="IPR036864">
    <property type="entry name" value="Zn2-C6_fun-type_DNA-bd_sf"/>
</dbReference>
<keyword evidence="7" id="KW-0238">DNA-binding</keyword>
<dbReference type="InterPro" id="IPR022666">
    <property type="entry name" value="Ribosomal_uL2_RNA-bd_dom"/>
</dbReference>
<dbReference type="InterPro" id="IPR001138">
    <property type="entry name" value="Zn2Cys6_DnaBD"/>
</dbReference>
<dbReference type="FunFam" id="2.40.50.140:FF:000128">
    <property type="entry name" value="50S ribosomal protein L2"/>
    <property type="match status" value="1"/>
</dbReference>
<gene>
    <name evidence="17" type="ORF">TRUGW13939_02897</name>
</gene>
<dbReference type="CDD" id="cd12148">
    <property type="entry name" value="fungal_TF_MHR"/>
    <property type="match status" value="1"/>
</dbReference>
<dbReference type="Pfam" id="PF04082">
    <property type="entry name" value="Fungal_trans"/>
    <property type="match status" value="1"/>
</dbReference>
<evidence type="ECO:0000256" key="11">
    <source>
        <dbReference type="ARBA" id="ARBA00023274"/>
    </source>
</evidence>
<dbReference type="GO" id="GO:0008270">
    <property type="term" value="F:zinc ion binding"/>
    <property type="evidence" value="ECO:0007669"/>
    <property type="project" value="InterPro"/>
</dbReference>
<dbReference type="InterPro" id="IPR014722">
    <property type="entry name" value="Rib_uL2_dom2"/>
</dbReference>
<dbReference type="GO" id="GO:0005634">
    <property type="term" value="C:nucleus"/>
    <property type="evidence" value="ECO:0007669"/>
    <property type="project" value="UniProtKB-SubCell"/>
</dbReference>
<evidence type="ECO:0000256" key="1">
    <source>
        <dbReference type="ARBA" id="ARBA00004123"/>
    </source>
</evidence>
<dbReference type="OrthoDB" id="5600212at2759"/>
<dbReference type="GeneID" id="55990404"/>
<keyword evidence="8" id="KW-0496">Mitochondrion</keyword>
<evidence type="ECO:0000256" key="2">
    <source>
        <dbReference type="ARBA" id="ARBA00004173"/>
    </source>
</evidence>
<dbReference type="InterPro" id="IPR007219">
    <property type="entry name" value="XnlR_reg_dom"/>
</dbReference>
<dbReference type="Proteomes" id="UP000509510">
    <property type="component" value="Chromosome II"/>
</dbReference>
<dbReference type="GO" id="GO:0003677">
    <property type="term" value="F:DNA binding"/>
    <property type="evidence" value="ECO:0007669"/>
    <property type="project" value="UniProtKB-KW"/>
</dbReference>
<dbReference type="CDD" id="cd00067">
    <property type="entry name" value="GAL4"/>
    <property type="match status" value="1"/>
</dbReference>
<dbReference type="GO" id="GO:1990904">
    <property type="term" value="C:ribonucleoprotein complex"/>
    <property type="evidence" value="ECO:0007669"/>
    <property type="project" value="UniProtKB-KW"/>
</dbReference>
<keyword evidence="11" id="KW-0687">Ribonucleoprotein</keyword>
<dbReference type="RefSeq" id="XP_035341977.1">
    <property type="nucleotide sequence ID" value="XM_035486084.1"/>
</dbReference>
<evidence type="ECO:0000259" key="16">
    <source>
        <dbReference type="PROSITE" id="PS50048"/>
    </source>
</evidence>
<dbReference type="PROSITE" id="PS00467">
    <property type="entry name" value="RIBOSOMAL_L2"/>
    <property type="match status" value="1"/>
</dbReference>
<evidence type="ECO:0000256" key="15">
    <source>
        <dbReference type="SAM" id="MobiDB-lite"/>
    </source>
</evidence>
<dbReference type="SMART" id="SM01382">
    <property type="entry name" value="Ribosomal_L2_C"/>
    <property type="match status" value="1"/>
</dbReference>
<feature type="region of interest" description="Disordered" evidence="15">
    <location>
        <begin position="347"/>
        <end position="386"/>
    </location>
</feature>
<dbReference type="InterPro" id="IPR014726">
    <property type="entry name" value="Ribosomal_uL2_dom3"/>
</dbReference>
<dbReference type="Pfam" id="PF00181">
    <property type="entry name" value="Ribosomal_L2_N"/>
    <property type="match status" value="1"/>
</dbReference>
<feature type="compositionally biased region" description="Polar residues" evidence="15">
    <location>
        <begin position="1189"/>
        <end position="1203"/>
    </location>
</feature>
<keyword evidence="18" id="KW-1185">Reference proteome</keyword>
<feature type="compositionally biased region" description="Polar residues" evidence="15">
    <location>
        <begin position="572"/>
        <end position="590"/>
    </location>
</feature>
<feature type="compositionally biased region" description="Basic residues" evidence="15">
    <location>
        <begin position="102"/>
        <end position="115"/>
    </location>
</feature>
<evidence type="ECO:0000256" key="9">
    <source>
        <dbReference type="ARBA" id="ARBA00023163"/>
    </source>
</evidence>
<evidence type="ECO:0000256" key="5">
    <source>
        <dbReference type="ARBA" id="ARBA00022980"/>
    </source>
</evidence>
<feature type="region of interest" description="Disordered" evidence="15">
    <location>
        <begin position="35"/>
        <end position="57"/>
    </location>
</feature>
<dbReference type="GO" id="GO:0005739">
    <property type="term" value="C:mitochondrion"/>
    <property type="evidence" value="ECO:0007669"/>
    <property type="project" value="UniProtKB-SubCell"/>
</dbReference>
<dbReference type="GO" id="GO:0000981">
    <property type="term" value="F:DNA-binding transcription factor activity, RNA polymerase II-specific"/>
    <property type="evidence" value="ECO:0007669"/>
    <property type="project" value="InterPro"/>
</dbReference>
<keyword evidence="9" id="KW-0804">Transcription</keyword>
<feature type="compositionally biased region" description="Polar residues" evidence="15">
    <location>
        <begin position="1149"/>
        <end position="1181"/>
    </location>
</feature>
<evidence type="ECO:0000256" key="13">
    <source>
        <dbReference type="ARBA" id="ARBA00069872"/>
    </source>
</evidence>
<keyword evidence="5" id="KW-0689">Ribosomal protein</keyword>
<keyword evidence="4" id="KW-0479">Metal-binding</keyword>
<dbReference type="PROSITE" id="PS50048">
    <property type="entry name" value="ZN2_CY6_FUNGAL_2"/>
    <property type="match status" value="1"/>
</dbReference>
<evidence type="ECO:0000256" key="8">
    <source>
        <dbReference type="ARBA" id="ARBA00023128"/>
    </source>
</evidence>
<dbReference type="SMART" id="SM01383">
    <property type="entry name" value="Ribosomal_L2"/>
    <property type="match status" value="1"/>
</dbReference>
<evidence type="ECO:0000256" key="14">
    <source>
        <dbReference type="SAM" id="Coils"/>
    </source>
</evidence>
<evidence type="ECO:0000256" key="6">
    <source>
        <dbReference type="ARBA" id="ARBA00023015"/>
    </source>
</evidence>
<dbReference type="Gene3D" id="4.10.950.10">
    <property type="entry name" value="Ribosomal protein L2, domain 3"/>
    <property type="match status" value="1"/>
</dbReference>
<accession>A0A7H8QPK5</accession>
<keyword evidence="14" id="KW-0175">Coiled coil</keyword>
<reference evidence="18" key="1">
    <citation type="submission" date="2020-06" db="EMBL/GenBank/DDBJ databases">
        <title>A chromosome-scale genome assembly of Talaromyces rugulosus W13939.</title>
        <authorList>
            <person name="Wang B."/>
            <person name="Guo L."/>
            <person name="Ye K."/>
            <person name="Wang L."/>
        </authorList>
    </citation>
    <scope>NUCLEOTIDE SEQUENCE [LARGE SCALE GENOMIC DNA]</scope>
    <source>
        <strain evidence="18">W13939</strain>
    </source>
</reference>
<dbReference type="InterPro" id="IPR022671">
    <property type="entry name" value="Ribosomal_uL2_CS"/>
</dbReference>
<dbReference type="SUPFAM" id="SSF57701">
    <property type="entry name" value="Zn2/Cys6 DNA-binding domain"/>
    <property type="match status" value="1"/>
</dbReference>
<dbReference type="SMART" id="SM00906">
    <property type="entry name" value="Fungal_trans"/>
    <property type="match status" value="1"/>
</dbReference>
<dbReference type="InterPro" id="IPR022669">
    <property type="entry name" value="Ribosomal_uL2_C"/>
</dbReference>
<name>A0A7H8QPK5_TALRU</name>
<evidence type="ECO:0000256" key="4">
    <source>
        <dbReference type="ARBA" id="ARBA00022723"/>
    </source>
</evidence>
<dbReference type="SUPFAM" id="SSF50104">
    <property type="entry name" value="Translation proteins SH3-like domain"/>
    <property type="match status" value="1"/>
</dbReference>
<feature type="region of interest" description="Disordered" evidence="15">
    <location>
        <begin position="93"/>
        <end position="115"/>
    </location>
</feature>
<evidence type="ECO:0000256" key="7">
    <source>
        <dbReference type="ARBA" id="ARBA00023125"/>
    </source>
</evidence>
<dbReference type="GO" id="GO:0005840">
    <property type="term" value="C:ribosome"/>
    <property type="evidence" value="ECO:0007669"/>
    <property type="project" value="UniProtKB-KW"/>
</dbReference>
<evidence type="ECO:0000256" key="12">
    <source>
        <dbReference type="ARBA" id="ARBA00037226"/>
    </source>
</evidence>
<dbReference type="InterPro" id="IPR008991">
    <property type="entry name" value="Translation_prot_SH3-like_sf"/>
</dbReference>
<dbReference type="GO" id="GO:0006351">
    <property type="term" value="P:DNA-templated transcription"/>
    <property type="evidence" value="ECO:0007669"/>
    <property type="project" value="InterPro"/>
</dbReference>